<keyword evidence="1" id="KW-0808">Transferase</keyword>
<gene>
    <name evidence="1" type="ORF">J4727_19585</name>
</gene>
<dbReference type="Proteomes" id="UP000664477">
    <property type="component" value="Unassembled WGS sequence"/>
</dbReference>
<evidence type="ECO:0000313" key="1">
    <source>
        <dbReference type="EMBL" id="MBO1916673.1"/>
    </source>
</evidence>
<name>A0A939NC84_PRORE</name>
<accession>A0A939NC84</accession>
<comment type="caution">
    <text evidence="1">The sequence shown here is derived from an EMBL/GenBank/DDBJ whole genome shotgun (WGS) entry which is preliminary data.</text>
</comment>
<feature type="non-terminal residue" evidence="1">
    <location>
        <position position="1"/>
    </location>
</feature>
<dbReference type="AlphaFoldDB" id="A0A939NC84"/>
<keyword evidence="1" id="KW-0548">Nucleotidyltransferase</keyword>
<sequence>LWVAWSRSADMKQYFLTLVENLVSLQGKHVWYKGRQYHEWMPKPISRHWRSFLIVEQLTALHCLFSV</sequence>
<organism evidence="1 2">
    <name type="scientific">Providencia rettgeri</name>
    <dbReference type="NCBI Taxonomy" id="587"/>
    <lineage>
        <taxon>Bacteria</taxon>
        <taxon>Pseudomonadati</taxon>
        <taxon>Pseudomonadota</taxon>
        <taxon>Gammaproteobacteria</taxon>
        <taxon>Enterobacterales</taxon>
        <taxon>Morganellaceae</taxon>
        <taxon>Providencia</taxon>
    </lineage>
</organism>
<proteinExistence type="predicted"/>
<dbReference type="GO" id="GO:0016779">
    <property type="term" value="F:nucleotidyltransferase activity"/>
    <property type="evidence" value="ECO:0007669"/>
    <property type="project" value="UniProtKB-KW"/>
</dbReference>
<protein>
    <submittedName>
        <fullName evidence="1">Aminoglycoside adenylyltransferase</fullName>
    </submittedName>
</protein>
<dbReference type="EMBL" id="JAGETQ010000240">
    <property type="protein sequence ID" value="MBO1916673.1"/>
    <property type="molecule type" value="Genomic_DNA"/>
</dbReference>
<reference evidence="1" key="1">
    <citation type="submission" date="2021-03" db="EMBL/GenBank/DDBJ databases">
        <title>Molecular epidemiology and mechanisms of colistin and carbapenem resistance in Enterobacteriaceae from clinical isolates, the environment and porcine samples in Pretoria, South Africa.</title>
        <authorList>
            <person name="Bogoshi D."/>
            <person name="Mbelle N.M."/>
            <person name="Naidoo V."/>
            <person name="Osei Sekyere J."/>
        </authorList>
    </citation>
    <scope>NUCLEOTIDE SEQUENCE</scope>
    <source>
        <strain evidence="1">C052</strain>
    </source>
</reference>
<evidence type="ECO:0000313" key="2">
    <source>
        <dbReference type="Proteomes" id="UP000664477"/>
    </source>
</evidence>